<gene>
    <name evidence="2" type="ORF">Rcae01_01620</name>
</gene>
<dbReference type="InterPro" id="IPR013783">
    <property type="entry name" value="Ig-like_fold"/>
</dbReference>
<keyword evidence="1" id="KW-0812">Transmembrane</keyword>
<organism evidence="2 3">
    <name type="scientific">Novipirellula caenicola</name>
    <dbReference type="NCBI Taxonomy" id="1536901"/>
    <lineage>
        <taxon>Bacteria</taxon>
        <taxon>Pseudomonadati</taxon>
        <taxon>Planctomycetota</taxon>
        <taxon>Planctomycetia</taxon>
        <taxon>Pirellulales</taxon>
        <taxon>Pirellulaceae</taxon>
        <taxon>Novipirellula</taxon>
    </lineage>
</organism>
<keyword evidence="1" id="KW-0472">Membrane</keyword>
<evidence type="ECO:0000313" key="3">
    <source>
        <dbReference type="Proteomes" id="UP001416858"/>
    </source>
</evidence>
<dbReference type="Gene3D" id="2.60.40.10">
    <property type="entry name" value="Immunoglobulins"/>
    <property type="match status" value="1"/>
</dbReference>
<dbReference type="Proteomes" id="UP001416858">
    <property type="component" value="Unassembled WGS sequence"/>
</dbReference>
<accession>A0ABP9VRR8</accession>
<feature type="transmembrane region" description="Helical" evidence="1">
    <location>
        <begin position="162"/>
        <end position="180"/>
    </location>
</feature>
<feature type="transmembrane region" description="Helical" evidence="1">
    <location>
        <begin position="462"/>
        <end position="481"/>
    </location>
</feature>
<keyword evidence="1" id="KW-1133">Transmembrane helix</keyword>
<feature type="transmembrane region" description="Helical" evidence="1">
    <location>
        <begin position="394"/>
        <end position="417"/>
    </location>
</feature>
<feature type="transmembrane region" description="Helical" evidence="1">
    <location>
        <begin position="429"/>
        <end position="450"/>
    </location>
</feature>
<evidence type="ECO:0008006" key="4">
    <source>
        <dbReference type="Google" id="ProtNLM"/>
    </source>
</evidence>
<name>A0ABP9VRR8_9BACT</name>
<protein>
    <recommendedName>
        <fullName evidence="4">Ig-like domain-containing protein</fullName>
    </recommendedName>
</protein>
<dbReference type="RefSeq" id="WP_345683123.1">
    <property type="nucleotide sequence ID" value="NZ_BAABRO010000002.1"/>
</dbReference>
<comment type="caution">
    <text evidence="2">The sequence shown here is derived from an EMBL/GenBank/DDBJ whole genome shotgun (WGS) entry which is preliminary data.</text>
</comment>
<evidence type="ECO:0000313" key="2">
    <source>
        <dbReference type="EMBL" id="GAA5506168.1"/>
    </source>
</evidence>
<proteinExistence type="predicted"/>
<reference evidence="2 3" key="1">
    <citation type="submission" date="2024-02" db="EMBL/GenBank/DDBJ databases">
        <title>Rhodopirellula caenicola NBRC 110016.</title>
        <authorList>
            <person name="Ichikawa N."/>
            <person name="Katano-Makiyama Y."/>
            <person name="Hidaka K."/>
        </authorList>
    </citation>
    <scope>NUCLEOTIDE SEQUENCE [LARGE SCALE GENOMIC DNA]</scope>
    <source>
        <strain evidence="2 3">NBRC 110016</strain>
    </source>
</reference>
<sequence>MITPKTKRLRASESVDFSVEQLPDGSTIEPPEMGTWDAESHRYTAPGQIAEQQEVHLIVKAAGGSEIDRATMTLLPPSPALKLIPATVELTARQQQLFSAEPEEPLTWEKPLTGKMTQEGVYTAPWCIWRPRSVVLTARSRDEPQRFANATITLLDTPLKRLFLGVYLSILGALLIWAIVDRWEQLYSPPETPQVIVSPPMVTLKKTEKLAFSASVAGRTDDDVTAFRWSKTKSGITDSGSLDDVTGVYTAPAEFSKAEHVVVTAESVDASGSSGTAVVILSDSKQLQVLPVEITARASQVIPFATVTEVGDSEPEAAPDAKVNSSSSSKIAWGIEPNVGKISEGGVYQAPARIEETQTLTVIAQDEKDELIRAAANVTLIASVESGASHKRDILIFVLLMGAFGSLLHSVASFTAFVGNRQFSPSWCWWYLFQPCIGAGLALIVFFVVGRGHIAGESVDNLFGIAMIAALVGLFSDQATLKLKELVETILTTKKADRRSEPLQRDATKPVISEIIPRAIKKGTTPPPSLEIRGTSFVTGCKVKVNGSLREPKSVASTKINLNLIAADIAKPGKLNVAVVNPNDVSSGEATVDVTE</sequence>
<dbReference type="EMBL" id="BAABRO010000002">
    <property type="protein sequence ID" value="GAA5506168.1"/>
    <property type="molecule type" value="Genomic_DNA"/>
</dbReference>
<keyword evidence="3" id="KW-1185">Reference proteome</keyword>
<evidence type="ECO:0000256" key="1">
    <source>
        <dbReference type="SAM" id="Phobius"/>
    </source>
</evidence>